<evidence type="ECO:0000256" key="7">
    <source>
        <dbReference type="SAM" id="Phobius"/>
    </source>
</evidence>
<sequence length="256" mass="28249">MENGWLGDITNGKPERTDGVTERKQLSSVSTALLLSVGIGIFEAVALSLGSGLFLNMMAISMDSPMCIPAERGFLLGTTLAVLTTLTLGTSMAARQGPVAMAAHQICIQVWLAVSLLMMQWLHWSGEYKIVKEVADSVLKKKNQLNSSHHPKINLSHATFNHDPTSSGSEAEINDPLDQISAVKHHLQYMSKATDWWESKCDIHGQVMGNLANKLNKAYAGEVKQTLKAKSRSKELESLKLKLEEREKCRRKIHTI</sequence>
<comment type="subcellular location">
    <subcellularLocation>
        <location evidence="1">Membrane</location>
        <topology evidence="1">Multi-pass membrane protein</topology>
    </subcellularLocation>
</comment>
<protein>
    <submittedName>
        <fullName evidence="8">Uncharacterized protein</fullName>
    </submittedName>
</protein>
<evidence type="ECO:0000256" key="2">
    <source>
        <dbReference type="ARBA" id="ARBA00010199"/>
    </source>
</evidence>
<accession>A0A5H2XJ47</accession>
<name>A0A5H2XJ47_PRUDU</name>
<evidence type="ECO:0000256" key="4">
    <source>
        <dbReference type="ARBA" id="ARBA00022989"/>
    </source>
</evidence>
<proteinExistence type="inferred from homology"/>
<evidence type="ECO:0000313" key="8">
    <source>
        <dbReference type="EMBL" id="BBN68238.1"/>
    </source>
</evidence>
<feature type="transmembrane region" description="Helical" evidence="7">
    <location>
        <begin position="74"/>
        <end position="94"/>
    </location>
</feature>
<evidence type="ECO:0000256" key="5">
    <source>
        <dbReference type="ARBA" id="ARBA00023136"/>
    </source>
</evidence>
<dbReference type="GO" id="GO:0009507">
    <property type="term" value="C:chloroplast"/>
    <property type="evidence" value="ECO:0007669"/>
    <property type="project" value="TreeGrafter"/>
</dbReference>
<reference evidence="8" key="1">
    <citation type="journal article" date="2019" name="Science">
        <title>Mutation of a bHLH transcription factor allowed almond domestication.</title>
        <authorList>
            <person name="Sanchez-Perez R."/>
            <person name="Pavan S."/>
            <person name="Mazzeo R."/>
            <person name="Moldovan C."/>
            <person name="Aiese Cigliano R."/>
            <person name="Del Cueto J."/>
            <person name="Ricciardi F."/>
            <person name="Lotti C."/>
            <person name="Ricciardi L."/>
            <person name="Dicenta F."/>
            <person name="Lopez-Marques R.L."/>
            <person name="Lindberg Moller B."/>
        </authorList>
    </citation>
    <scope>NUCLEOTIDE SEQUENCE</scope>
</reference>
<feature type="transmembrane region" description="Helical" evidence="7">
    <location>
        <begin position="32"/>
        <end position="54"/>
    </location>
</feature>
<feature type="region of interest" description="Disordered" evidence="6">
    <location>
        <begin position="1"/>
        <end position="22"/>
    </location>
</feature>
<comment type="similarity">
    <text evidence="2">Belongs to the multi antimicrobial extrusion (MATE) (TC 2.A.66.1) family.</text>
</comment>
<dbReference type="AlphaFoldDB" id="A0A5H2XJ47"/>
<gene>
    <name evidence="8" type="ORF">Prudu_345S000200</name>
</gene>
<evidence type="ECO:0000256" key="3">
    <source>
        <dbReference type="ARBA" id="ARBA00022692"/>
    </source>
</evidence>
<feature type="transmembrane region" description="Helical" evidence="7">
    <location>
        <begin position="106"/>
        <end position="124"/>
    </location>
</feature>
<dbReference type="GO" id="GO:0016020">
    <property type="term" value="C:membrane"/>
    <property type="evidence" value="ECO:0007669"/>
    <property type="project" value="UniProtKB-SubCell"/>
</dbReference>
<dbReference type="PANTHER" id="PTHR42893">
    <property type="entry name" value="PROTEIN DETOXIFICATION 44, CHLOROPLASTIC-RELATED"/>
    <property type="match status" value="1"/>
</dbReference>
<evidence type="ECO:0000256" key="1">
    <source>
        <dbReference type="ARBA" id="ARBA00004141"/>
    </source>
</evidence>
<keyword evidence="5 7" id="KW-0472">Membrane</keyword>
<organism evidence="8">
    <name type="scientific">Prunus dulcis</name>
    <name type="common">Almond</name>
    <name type="synonym">Amygdalus dulcis</name>
    <dbReference type="NCBI Taxonomy" id="3755"/>
    <lineage>
        <taxon>Eukaryota</taxon>
        <taxon>Viridiplantae</taxon>
        <taxon>Streptophyta</taxon>
        <taxon>Embryophyta</taxon>
        <taxon>Tracheophyta</taxon>
        <taxon>Spermatophyta</taxon>
        <taxon>Magnoliopsida</taxon>
        <taxon>eudicotyledons</taxon>
        <taxon>Gunneridae</taxon>
        <taxon>Pentapetalae</taxon>
        <taxon>rosids</taxon>
        <taxon>fabids</taxon>
        <taxon>Rosales</taxon>
        <taxon>Rosaceae</taxon>
        <taxon>Amygdaloideae</taxon>
        <taxon>Amygdaleae</taxon>
        <taxon>Prunus</taxon>
    </lineage>
</organism>
<dbReference type="InterPro" id="IPR044644">
    <property type="entry name" value="DinF-like"/>
</dbReference>
<dbReference type="PANTHER" id="PTHR42893:SF45">
    <property type="entry name" value="PROTEIN DETOXIFICATION 45, CHLOROPLASTIC"/>
    <property type="match status" value="1"/>
</dbReference>
<keyword evidence="4 7" id="KW-1133">Transmembrane helix</keyword>
<feature type="compositionally biased region" description="Basic and acidic residues" evidence="6">
    <location>
        <begin position="13"/>
        <end position="22"/>
    </location>
</feature>
<evidence type="ECO:0000256" key="6">
    <source>
        <dbReference type="SAM" id="MobiDB-lite"/>
    </source>
</evidence>
<keyword evidence="3 7" id="KW-0812">Transmembrane</keyword>
<dbReference type="EMBL" id="AP020682">
    <property type="protein sequence ID" value="BBN68238.1"/>
    <property type="molecule type" value="Genomic_DNA"/>
</dbReference>